<protein>
    <submittedName>
        <fullName evidence="2">Uncharacterized protein</fullName>
    </submittedName>
</protein>
<name>A0A9P3UTX3_LYOSH</name>
<proteinExistence type="predicted"/>
<evidence type="ECO:0000313" key="2">
    <source>
        <dbReference type="EMBL" id="GLB42611.1"/>
    </source>
</evidence>
<organism evidence="2 3">
    <name type="scientific">Lyophyllum shimeji</name>
    <name type="common">Hon-shimeji</name>
    <name type="synonym">Tricholoma shimeji</name>
    <dbReference type="NCBI Taxonomy" id="47721"/>
    <lineage>
        <taxon>Eukaryota</taxon>
        <taxon>Fungi</taxon>
        <taxon>Dikarya</taxon>
        <taxon>Basidiomycota</taxon>
        <taxon>Agaricomycotina</taxon>
        <taxon>Agaricomycetes</taxon>
        <taxon>Agaricomycetidae</taxon>
        <taxon>Agaricales</taxon>
        <taxon>Tricholomatineae</taxon>
        <taxon>Lyophyllaceae</taxon>
        <taxon>Lyophyllum</taxon>
    </lineage>
</organism>
<sequence length="81" mass="8322">MRAGPPAHYAHLGNAFPTATKTTTGPYLWIGNGNGNENGNGNGNATGNEIETGTALSTCDPGVVRVMGMSRAPHHTANQMS</sequence>
<accession>A0A9P3UTX3</accession>
<dbReference type="EMBL" id="BRPK01000012">
    <property type="protein sequence ID" value="GLB42611.1"/>
    <property type="molecule type" value="Genomic_DNA"/>
</dbReference>
<dbReference type="Proteomes" id="UP001063166">
    <property type="component" value="Unassembled WGS sequence"/>
</dbReference>
<dbReference type="AlphaFoldDB" id="A0A9P3UTX3"/>
<feature type="region of interest" description="Disordered" evidence="1">
    <location>
        <begin position="27"/>
        <end position="49"/>
    </location>
</feature>
<reference evidence="2" key="1">
    <citation type="submission" date="2022-07" db="EMBL/GenBank/DDBJ databases">
        <title>The genome of Lyophyllum shimeji provides insight into the initial evolution of ectomycorrhizal fungal genome.</title>
        <authorList>
            <person name="Kobayashi Y."/>
            <person name="Shibata T."/>
            <person name="Hirakawa H."/>
            <person name="Shigenobu S."/>
            <person name="Nishiyama T."/>
            <person name="Yamada A."/>
            <person name="Hasebe M."/>
            <person name="Kawaguchi M."/>
        </authorList>
    </citation>
    <scope>NUCLEOTIDE SEQUENCE</scope>
    <source>
        <strain evidence="2">AT787</strain>
    </source>
</reference>
<evidence type="ECO:0000313" key="3">
    <source>
        <dbReference type="Proteomes" id="UP001063166"/>
    </source>
</evidence>
<comment type="caution">
    <text evidence="2">The sequence shown here is derived from an EMBL/GenBank/DDBJ whole genome shotgun (WGS) entry which is preliminary data.</text>
</comment>
<keyword evidence="3" id="KW-1185">Reference proteome</keyword>
<feature type="compositionally biased region" description="Gly residues" evidence="1">
    <location>
        <begin position="32"/>
        <end position="44"/>
    </location>
</feature>
<gene>
    <name evidence="2" type="ORF">LshimejAT787_1200600</name>
</gene>
<evidence type="ECO:0000256" key="1">
    <source>
        <dbReference type="SAM" id="MobiDB-lite"/>
    </source>
</evidence>